<evidence type="ECO:0000259" key="8">
    <source>
        <dbReference type="PROSITE" id="PS50235"/>
    </source>
</evidence>
<dbReference type="GO" id="GO:0006508">
    <property type="term" value="P:proteolysis"/>
    <property type="evidence" value="ECO:0007669"/>
    <property type="project" value="UniProtKB-KW"/>
</dbReference>
<sequence length="615" mass="68283">MPTSDEERHTCGSMPKPLSASTHMAPASENTTQTVQTTTHKSDNHQQQPNKQPNKHVSKAEYASNVKLIELEAPIPHQSIKIGAIDIFLETMPEQIRLPLSIPLDPEFWRKLHYERRCRKQGLPVDTDSDAMKGDLPLVSQPATISNQPPATATVDNAAAAATPEPTSKPKPKPVSWASLLKPNGASSESAASSASSSTAQLAFAEVDTNGVVKHKSFKTLEEALQSYQVVFNPPAVQPRGLVNTGNMCFMNVVLQALLYCAPFFNMLWSIKKNVAFSFKQEIPLLEALIQFIQEFKQDMTPLAKLEDGPGEPFVPENVYEALRQKNVFQTLRGQQEDAQEFMSYLVDGINEEMAIILHIHRATLGRQAATSPTDPEPDADSGWLEVGPHNKASLVRDNSESSVRTPITQIFGGSLRSTLTVPHSPAANIRSQPAVKPPPPSSNREPFQWLALDVTSSSVDSIEEALDEFVAPETIEGYTNLLGESVNATKQILLEKMPPVLVLHLKRFVFCHNEGVQKVHKFIEYPQQLTLSPKWLAKSSESARLRGKKYRLESVIYHHGEQASGGHYTCDLRRSKDEWLRFDDVDITILDSVDDALSEKKDRTAYILFYTICC</sequence>
<dbReference type="PANTHER" id="PTHR24006:SF687">
    <property type="entry name" value="UBIQUITIN CARBOXYL-TERMINAL HYDROLASE 10"/>
    <property type="match status" value="1"/>
</dbReference>
<feature type="compositionally biased region" description="Basic and acidic residues" evidence="7">
    <location>
        <begin position="1"/>
        <end position="10"/>
    </location>
</feature>
<feature type="region of interest" description="Disordered" evidence="7">
    <location>
        <begin position="142"/>
        <end position="180"/>
    </location>
</feature>
<evidence type="ECO:0000256" key="3">
    <source>
        <dbReference type="ARBA" id="ARBA00022786"/>
    </source>
</evidence>
<evidence type="ECO:0000313" key="9">
    <source>
        <dbReference type="EMBL" id="KAJ1642948.1"/>
    </source>
</evidence>
<dbReference type="InterPro" id="IPR050164">
    <property type="entry name" value="Peptidase_C19"/>
</dbReference>
<feature type="region of interest" description="Disordered" evidence="7">
    <location>
        <begin position="1"/>
        <end position="58"/>
    </location>
</feature>
<dbReference type="GO" id="GO:0005829">
    <property type="term" value="C:cytosol"/>
    <property type="evidence" value="ECO:0007669"/>
    <property type="project" value="TreeGrafter"/>
</dbReference>
<keyword evidence="10" id="KW-1185">Reference proteome</keyword>
<keyword evidence="4 6" id="KW-0378">Hydrolase</keyword>
<dbReference type="CDD" id="cd02257">
    <property type="entry name" value="Peptidase_C19"/>
    <property type="match status" value="1"/>
</dbReference>
<dbReference type="PROSITE" id="PS00973">
    <property type="entry name" value="USP_2"/>
    <property type="match status" value="1"/>
</dbReference>
<dbReference type="EC" id="3.4.19.12" evidence="6"/>
<dbReference type="InterPro" id="IPR028889">
    <property type="entry name" value="USP"/>
</dbReference>
<comment type="similarity">
    <text evidence="6">Belongs to the peptidase C19 family.</text>
</comment>
<dbReference type="InterPro" id="IPR018200">
    <property type="entry name" value="USP_CS"/>
</dbReference>
<gene>
    <name evidence="9" type="ORF">LPJ64_005234</name>
</gene>
<keyword evidence="2 6" id="KW-0645">Protease</keyword>
<keyword evidence="5 6" id="KW-0788">Thiol protease</keyword>
<evidence type="ECO:0000313" key="10">
    <source>
        <dbReference type="Proteomes" id="UP001145021"/>
    </source>
</evidence>
<dbReference type="Proteomes" id="UP001145021">
    <property type="component" value="Unassembled WGS sequence"/>
</dbReference>
<feature type="compositionally biased region" description="Low complexity" evidence="7">
    <location>
        <begin position="31"/>
        <end position="52"/>
    </location>
</feature>
<evidence type="ECO:0000256" key="7">
    <source>
        <dbReference type="SAM" id="MobiDB-lite"/>
    </source>
</evidence>
<dbReference type="Pfam" id="PF00443">
    <property type="entry name" value="UCH"/>
    <property type="match status" value="1"/>
</dbReference>
<evidence type="ECO:0000256" key="2">
    <source>
        <dbReference type="ARBA" id="ARBA00022670"/>
    </source>
</evidence>
<feature type="region of interest" description="Disordered" evidence="7">
    <location>
        <begin position="368"/>
        <end position="387"/>
    </location>
</feature>
<dbReference type="InterPro" id="IPR001394">
    <property type="entry name" value="Peptidase_C19_UCH"/>
</dbReference>
<dbReference type="PROSITE" id="PS50235">
    <property type="entry name" value="USP_3"/>
    <property type="match status" value="1"/>
</dbReference>
<dbReference type="GO" id="GO:0016579">
    <property type="term" value="P:protein deubiquitination"/>
    <property type="evidence" value="ECO:0007669"/>
    <property type="project" value="InterPro"/>
</dbReference>
<proteinExistence type="inferred from homology"/>
<dbReference type="SUPFAM" id="SSF54001">
    <property type="entry name" value="Cysteine proteinases"/>
    <property type="match status" value="1"/>
</dbReference>
<reference evidence="9" key="1">
    <citation type="submission" date="2022-07" db="EMBL/GenBank/DDBJ databases">
        <title>Phylogenomic reconstructions and comparative analyses of Kickxellomycotina fungi.</title>
        <authorList>
            <person name="Reynolds N.K."/>
            <person name="Stajich J.E."/>
            <person name="Barry K."/>
            <person name="Grigoriev I.V."/>
            <person name="Crous P."/>
            <person name="Smith M.E."/>
        </authorList>
    </citation>
    <scope>NUCLEOTIDE SEQUENCE</scope>
    <source>
        <strain evidence="9">NBRC 105413</strain>
    </source>
</reference>
<dbReference type="PROSITE" id="PS00972">
    <property type="entry name" value="USP_1"/>
    <property type="match status" value="1"/>
</dbReference>
<evidence type="ECO:0000256" key="6">
    <source>
        <dbReference type="RuleBase" id="RU366025"/>
    </source>
</evidence>
<name>A0A9W8CI92_9FUNG</name>
<protein>
    <recommendedName>
        <fullName evidence="6">Ubiquitin carboxyl-terminal hydrolase</fullName>
        <ecNumber evidence="6">3.4.19.12</ecNumber>
    </recommendedName>
</protein>
<keyword evidence="3 6" id="KW-0833">Ubl conjugation pathway</keyword>
<accession>A0A9W8CI92</accession>
<dbReference type="InterPro" id="IPR038765">
    <property type="entry name" value="Papain-like_cys_pep_sf"/>
</dbReference>
<dbReference type="Gene3D" id="3.90.70.10">
    <property type="entry name" value="Cysteine proteinases"/>
    <property type="match status" value="1"/>
</dbReference>
<dbReference type="PANTHER" id="PTHR24006">
    <property type="entry name" value="UBIQUITIN CARBOXYL-TERMINAL HYDROLASE"/>
    <property type="match status" value="1"/>
</dbReference>
<dbReference type="EMBL" id="JANBOH010000315">
    <property type="protein sequence ID" value="KAJ1642948.1"/>
    <property type="molecule type" value="Genomic_DNA"/>
</dbReference>
<organism evidence="9 10">
    <name type="scientific">Coemansia asiatica</name>
    <dbReference type="NCBI Taxonomy" id="1052880"/>
    <lineage>
        <taxon>Eukaryota</taxon>
        <taxon>Fungi</taxon>
        <taxon>Fungi incertae sedis</taxon>
        <taxon>Zoopagomycota</taxon>
        <taxon>Kickxellomycotina</taxon>
        <taxon>Kickxellomycetes</taxon>
        <taxon>Kickxellales</taxon>
        <taxon>Kickxellaceae</taxon>
        <taxon>Coemansia</taxon>
    </lineage>
</organism>
<feature type="compositionally biased region" description="Low complexity" evidence="7">
    <location>
        <begin position="149"/>
        <end position="166"/>
    </location>
</feature>
<evidence type="ECO:0000256" key="4">
    <source>
        <dbReference type="ARBA" id="ARBA00022801"/>
    </source>
</evidence>
<evidence type="ECO:0000256" key="1">
    <source>
        <dbReference type="ARBA" id="ARBA00000707"/>
    </source>
</evidence>
<feature type="domain" description="USP" evidence="8">
    <location>
        <begin position="240"/>
        <end position="614"/>
    </location>
</feature>
<comment type="catalytic activity">
    <reaction evidence="1 6">
        <text>Thiol-dependent hydrolysis of ester, thioester, amide, peptide and isopeptide bonds formed by the C-terminal Gly of ubiquitin (a 76-residue protein attached to proteins as an intracellular targeting signal).</text>
        <dbReference type="EC" id="3.4.19.12"/>
    </reaction>
</comment>
<dbReference type="GO" id="GO:0005634">
    <property type="term" value="C:nucleus"/>
    <property type="evidence" value="ECO:0007669"/>
    <property type="project" value="TreeGrafter"/>
</dbReference>
<dbReference type="AlphaFoldDB" id="A0A9W8CI92"/>
<dbReference type="GO" id="GO:0004843">
    <property type="term" value="F:cysteine-type deubiquitinase activity"/>
    <property type="evidence" value="ECO:0007669"/>
    <property type="project" value="UniProtKB-UniRule"/>
</dbReference>
<evidence type="ECO:0000256" key="5">
    <source>
        <dbReference type="ARBA" id="ARBA00022807"/>
    </source>
</evidence>
<comment type="caution">
    <text evidence="9">The sequence shown here is derived from an EMBL/GenBank/DDBJ whole genome shotgun (WGS) entry which is preliminary data.</text>
</comment>